<evidence type="ECO:0000256" key="1">
    <source>
        <dbReference type="ARBA" id="ARBA00007847"/>
    </source>
</evidence>
<dbReference type="InterPro" id="IPR001920">
    <property type="entry name" value="Asp/Glu_race"/>
</dbReference>
<comment type="similarity">
    <text evidence="1">Belongs to the aspartate/glutamate racemases family.</text>
</comment>
<keyword evidence="4" id="KW-1185">Reference proteome</keyword>
<dbReference type="SUPFAM" id="SSF53681">
    <property type="entry name" value="Aspartate/glutamate racemase"/>
    <property type="match status" value="2"/>
</dbReference>
<evidence type="ECO:0000256" key="2">
    <source>
        <dbReference type="ARBA" id="ARBA00023235"/>
    </source>
</evidence>
<organism evidence="3 4">
    <name type="scientific">Ottowia thiooxydans</name>
    <dbReference type="NCBI Taxonomy" id="219182"/>
    <lineage>
        <taxon>Bacteria</taxon>
        <taxon>Pseudomonadati</taxon>
        <taxon>Pseudomonadota</taxon>
        <taxon>Betaproteobacteria</taxon>
        <taxon>Burkholderiales</taxon>
        <taxon>Comamonadaceae</taxon>
        <taxon>Ottowia</taxon>
    </lineage>
</organism>
<dbReference type="InterPro" id="IPR015942">
    <property type="entry name" value="Asp/Glu/hydantoin_racemase"/>
</dbReference>
<dbReference type="PANTHER" id="PTHR21198">
    <property type="entry name" value="GLUTAMATE RACEMASE"/>
    <property type="match status" value="1"/>
</dbReference>
<dbReference type="NCBIfam" id="TIGR00035">
    <property type="entry name" value="asp_race"/>
    <property type="match status" value="1"/>
</dbReference>
<evidence type="ECO:0000313" key="4">
    <source>
        <dbReference type="Proteomes" id="UP001549320"/>
    </source>
</evidence>
<dbReference type="EC" id="5.1.1.13" evidence="3"/>
<dbReference type="RefSeq" id="WP_354441394.1">
    <property type="nucleotide sequence ID" value="NZ_JBEPSH010000002.1"/>
</dbReference>
<dbReference type="GO" id="GO:0047689">
    <property type="term" value="F:aspartate racemase activity"/>
    <property type="evidence" value="ECO:0007669"/>
    <property type="project" value="UniProtKB-EC"/>
</dbReference>
<accession>A0ABV2Q5A2</accession>
<name>A0ABV2Q5A2_9BURK</name>
<comment type="caution">
    <text evidence="3">The sequence shown here is derived from an EMBL/GenBank/DDBJ whole genome shotgun (WGS) entry which is preliminary data.</text>
</comment>
<dbReference type="EMBL" id="JBEPSH010000002">
    <property type="protein sequence ID" value="MET4575742.1"/>
    <property type="molecule type" value="Genomic_DNA"/>
</dbReference>
<dbReference type="Proteomes" id="UP001549320">
    <property type="component" value="Unassembled WGS sequence"/>
</dbReference>
<reference evidence="3 4" key="1">
    <citation type="submission" date="2024-06" db="EMBL/GenBank/DDBJ databases">
        <title>Sorghum-associated microbial communities from plants grown in Nebraska, USA.</title>
        <authorList>
            <person name="Schachtman D."/>
        </authorList>
    </citation>
    <scope>NUCLEOTIDE SEQUENCE [LARGE SCALE GENOMIC DNA]</scope>
    <source>
        <strain evidence="3 4">2709</strain>
    </source>
</reference>
<protein>
    <submittedName>
        <fullName evidence="3">Aspartate racemase</fullName>
        <ecNumber evidence="3">5.1.1.13</ecNumber>
    </submittedName>
</protein>
<dbReference type="Gene3D" id="3.40.50.1860">
    <property type="match status" value="2"/>
</dbReference>
<evidence type="ECO:0000313" key="3">
    <source>
        <dbReference type="EMBL" id="MET4575742.1"/>
    </source>
</evidence>
<gene>
    <name evidence="3" type="ORF">ABIE13_000842</name>
</gene>
<proteinExistence type="inferred from homology"/>
<dbReference type="InterPro" id="IPR004380">
    <property type="entry name" value="Asp_race"/>
</dbReference>
<keyword evidence="2 3" id="KW-0413">Isomerase</keyword>
<sequence>MKTVGLIGGVAWPSTLVYYRLLNEQVQAALGVPHSARCVIVSLDFAEVLQDMNEGRPQDASARMQAAARQLQAAGAELVAILANTGHFAADAVQKAAGVPLVHIASETSRSIRAQMPQAKRLGILGTSHALKADFFMRAFSEQQAFELVLPDEHERSELDSLIFGELASGHAGAESAAVVNRICANLATRGAEGIVLGCTELAELQAWLSSPVPLFDSTELHARAIVREMLAV</sequence>
<dbReference type="Pfam" id="PF01177">
    <property type="entry name" value="Asp_Glu_race"/>
    <property type="match status" value="1"/>
</dbReference>
<dbReference type="PANTHER" id="PTHR21198:SF7">
    <property type="entry name" value="ASPARTATE-GLUTAMATE RACEMASE FAMILY"/>
    <property type="match status" value="1"/>
</dbReference>